<evidence type="ECO:0000313" key="13">
    <source>
        <dbReference type="EnsemblMetazoa" id="PPA05343.1"/>
    </source>
</evidence>
<dbReference type="GO" id="GO:0051015">
    <property type="term" value="F:actin filament binding"/>
    <property type="evidence" value="ECO:0000318"/>
    <property type="project" value="GO_Central"/>
</dbReference>
<dbReference type="SUPFAM" id="SSF48464">
    <property type="entry name" value="ENTH/VHS domain"/>
    <property type="match status" value="2"/>
</dbReference>
<dbReference type="Gene3D" id="1.25.40.90">
    <property type="match status" value="2"/>
</dbReference>
<dbReference type="GO" id="GO:0048268">
    <property type="term" value="P:clathrin coat assembly"/>
    <property type="evidence" value="ECO:0000318"/>
    <property type="project" value="GO_Central"/>
</dbReference>
<evidence type="ECO:0000256" key="9">
    <source>
        <dbReference type="PIRSR" id="PIRSR601577-2"/>
    </source>
</evidence>
<feature type="domain" description="ENTH" evidence="12">
    <location>
        <begin position="991"/>
        <end position="1123"/>
    </location>
</feature>
<evidence type="ECO:0000256" key="10">
    <source>
        <dbReference type="SAM" id="MobiDB-lite"/>
    </source>
</evidence>
<dbReference type="EnsemblMetazoa" id="PPA05343.1">
    <property type="protein sequence ID" value="PPA05343.1"/>
    <property type="gene ID" value="WBGene00094897"/>
</dbReference>
<evidence type="ECO:0000313" key="14">
    <source>
        <dbReference type="Proteomes" id="UP000005239"/>
    </source>
</evidence>
<dbReference type="GO" id="GO:0035615">
    <property type="term" value="F:clathrin adaptor activity"/>
    <property type="evidence" value="ECO:0000318"/>
    <property type="project" value="GO_Central"/>
</dbReference>
<evidence type="ECO:0000256" key="4">
    <source>
        <dbReference type="ARBA" id="ARBA00022801"/>
    </source>
</evidence>
<feature type="binding site" evidence="9">
    <location>
        <position position="246"/>
    </location>
    <ligand>
        <name>Zn(2+)</name>
        <dbReference type="ChEBI" id="CHEBI:29105"/>
        <note>catalytic</note>
    </ligand>
</feature>
<evidence type="ECO:0000256" key="6">
    <source>
        <dbReference type="ARBA" id="ARBA00023049"/>
    </source>
</evidence>
<proteinExistence type="inferred from homology"/>
<dbReference type="InterPro" id="IPR004988">
    <property type="entry name" value="DUF273"/>
</dbReference>
<dbReference type="GO" id="GO:0046872">
    <property type="term" value="F:metal ion binding"/>
    <property type="evidence" value="ECO:0007669"/>
    <property type="project" value="UniProtKB-KW"/>
</dbReference>
<keyword evidence="6 9" id="KW-0482">Metalloprotease</keyword>
<evidence type="ECO:0000256" key="5">
    <source>
        <dbReference type="ARBA" id="ARBA00022833"/>
    </source>
</evidence>
<keyword evidence="5 9" id="KW-0862">Zinc</keyword>
<dbReference type="Gene3D" id="3.90.132.10">
    <property type="entry name" value="Leishmanolysin , domain 2"/>
    <property type="match status" value="1"/>
</dbReference>
<dbReference type="Pfam" id="PF01457">
    <property type="entry name" value="Peptidase_M8"/>
    <property type="match status" value="1"/>
</dbReference>
<evidence type="ECO:0000256" key="3">
    <source>
        <dbReference type="ARBA" id="ARBA00022723"/>
    </source>
</evidence>
<sequence length="1776" mass="204498">MRWLLLVCLTVVVRAKPCSYQLPSIDEVVTGVEIDARIENDGHHRTKRSVHHARSEHFEPMRIHLHYDETILSLSAEKLDYVRHALLPSAIGYWEKVLRVRRHKNNLLLKRKCNETFFLWDKSVRQLACGKGCNAITTCGDSVVPPEHLQPCHYCEYKPNDTTDRCATEGQPGEGIADTDFVLYVSSKQTERCIRNDTLAYAAHCQQEALLDRPIAGHVNLCPSALSTHTHDQEVLISTVKHEVLHALGFSAGLYAFFRDDEGKPRTKRNQYGRPFAMNAERSHFKWDKSTIDIILRPDWWTAEGPVVHPVQMMVTPRVRTEARRHFGCATLEGAELENQGGEGTAITHWEKRTFENEAMTGTHTQNPVYSRMTFALLEDTGWYRVNYSMAEELHWGAGLGCDFVKKSCGEWIAARKANRTSFSPFCDHVKHDGRRSLVVTKCNLQRDSVALCNLIPYSAKLPVEFRNLDAIPGVQKAGLPYYGGSVELADYCPYNQEFEWKISSETEKRRDSRCEIETNRLENDELMEVYGHNSRCFDFLKPWTERRCGKIRTFHQYMAGCYEHSCMNGILHIGLFNATTLHPCYHEGQHVHIRKITDEGWLREGVLLCPKCSELCGDCAEEHEGTVYEEYVGDPPLDEPCSATVLSLIPTVLLTLIISIVDQVLHSMDREKFLKDQRQSVHKALTKEAVPLKLKHAQIVIHGTHQDQSASAFWGSTSTIALDKHPLVTWKFCHLLHALIRDGHGSVLMDSQRWSKNVMVKWIEGMRFYNPKTTLGGNMFNLIVFDLLRQDASISVESRERATFGYICTRRYPRIPGNLVVSEHVLHELNSDRGVAFQAAVDVLDLMKSLLLLPKRVFTFLDFVENPHNSQIQTILAPLILVIYDTEQLYILLCNLMNHLHSIFHPEELWLHRKRFQETQRQIMAFYNEVRSIPYFTHHVNVPTLSLTQNFVHSSQVFERTQLIDHPRQHVIVNNTVRGLANKMKIESINRNTFIRQQKESIKKALTKTECPLKPKHSRIIILGTHQEKSCMLFWSNATAIQLESHHLISWKFCHLLHTLIRDGHSSVIDESIRHIGRITALGEYWKRKEALGASPHCSTNWRYCNVIAERLQFHSNYYQIPGNLTVEWRVLRSTHRKPDASLVACSVVLDQMDCLLWLQREVFDSLEKLEYSATVPQGQALLAPLTLVVKDVSSLYEIAQQYMFHLHTLYPAIILESLRERFQFPPSFVDSVGDFNGRAGGSNGGRFIGSDLLATLQLHERSYSNNDDDAIARSPPSAPILEDLFGSTRDGELQMTMQQHERRCCSEYADPRLYDVPPSTDLNESDGFSSSTRVQSKESGQSDDDFNVVFINKNNSYIQFVSACSNSESQQTIELVCELVEIKLICSNFSPSHLSSIECYAKLHSYPFHLFSDAKYKECARHKDLFFRRHCCIARHMTSQLKQDSWILVLDGDIAVINPNTLIEQFIDPSYDITLFDRFFNFEVGANSYLVRNTQRGREFVRRFAEYEFRLPKSFHGTDNGALHPFLVDVLVKEKVRLAALCREIWNKSTSYATLFEMEACTRLILGDRVNYADQKLRILPKGTSWVRDLWLLRSRWSDDDFMVHAVKERQLDKNRTESTTLTDSQLYQWDPTQRMLRTFPLLNTLDIAKCDLGEETWHFDSRLKISNEKKRRLLDHMETKILKKRLETIGRMAQRFFMLDYWQSSIHPFLGIPIFGQLLTTINTARMTANARKTQTESGWNVSSFLFTLSSVRIARIARVRNGKMLQETPQKI</sequence>
<keyword evidence="11" id="KW-0732">Signal</keyword>
<feature type="binding site" evidence="9">
    <location>
        <position position="242"/>
    </location>
    <ligand>
        <name>Zn(2+)</name>
        <dbReference type="ChEBI" id="CHEBI:29105"/>
        <note>catalytic</note>
    </ligand>
</feature>
<feature type="compositionally biased region" description="Polar residues" evidence="10">
    <location>
        <begin position="1322"/>
        <end position="1341"/>
    </location>
</feature>
<dbReference type="InterPro" id="IPR001577">
    <property type="entry name" value="Peptidase_M8"/>
</dbReference>
<evidence type="ECO:0000256" key="11">
    <source>
        <dbReference type="SAM" id="SignalP"/>
    </source>
</evidence>
<organism evidence="13 14">
    <name type="scientific">Pristionchus pacificus</name>
    <name type="common">Parasitic nematode worm</name>
    <dbReference type="NCBI Taxonomy" id="54126"/>
    <lineage>
        <taxon>Eukaryota</taxon>
        <taxon>Metazoa</taxon>
        <taxon>Ecdysozoa</taxon>
        <taxon>Nematoda</taxon>
        <taxon>Chromadorea</taxon>
        <taxon>Rhabditida</taxon>
        <taxon>Rhabditina</taxon>
        <taxon>Diplogasteromorpha</taxon>
        <taxon>Diplogasteroidea</taxon>
        <taxon>Neodiplogasteridae</taxon>
        <taxon>Pristionchus</taxon>
    </lineage>
</organism>
<dbReference type="GO" id="GO:0030136">
    <property type="term" value="C:clathrin-coated vesicle"/>
    <property type="evidence" value="ECO:0000318"/>
    <property type="project" value="GO_Central"/>
</dbReference>
<dbReference type="InterPro" id="IPR011417">
    <property type="entry name" value="ANTH_dom"/>
</dbReference>
<dbReference type="Proteomes" id="UP000005239">
    <property type="component" value="Unassembled WGS sequence"/>
</dbReference>
<dbReference type="GO" id="GO:0007155">
    <property type="term" value="P:cell adhesion"/>
    <property type="evidence" value="ECO:0007669"/>
    <property type="project" value="InterPro"/>
</dbReference>
<comment type="similarity">
    <text evidence="1">Belongs to the peptidase M8 family.</text>
</comment>
<comment type="cofactor">
    <cofactor evidence="9">
        <name>Zn(2+)</name>
        <dbReference type="ChEBI" id="CHEBI:29105"/>
    </cofactor>
    <text evidence="9">Binds 1 zinc ion per subunit.</text>
</comment>
<dbReference type="SUPFAM" id="SSF55486">
    <property type="entry name" value="Metalloproteases ('zincins'), catalytic domain"/>
    <property type="match status" value="1"/>
</dbReference>
<dbReference type="GO" id="GO:0006897">
    <property type="term" value="P:endocytosis"/>
    <property type="evidence" value="ECO:0000318"/>
    <property type="project" value="GO_Central"/>
</dbReference>
<dbReference type="Gene3D" id="3.10.170.20">
    <property type="match status" value="1"/>
</dbReference>
<dbReference type="GO" id="GO:0006508">
    <property type="term" value="P:proteolysis"/>
    <property type="evidence" value="ECO:0007669"/>
    <property type="project" value="UniProtKB-KW"/>
</dbReference>
<reference evidence="13" key="2">
    <citation type="submission" date="2022-06" db="UniProtKB">
        <authorList>
            <consortium name="EnsemblMetazoa"/>
        </authorList>
    </citation>
    <scope>IDENTIFICATION</scope>
    <source>
        <strain evidence="13">PS312</strain>
    </source>
</reference>
<keyword evidence="3 9" id="KW-0479">Metal-binding</keyword>
<evidence type="ECO:0000259" key="12">
    <source>
        <dbReference type="PROSITE" id="PS50942"/>
    </source>
</evidence>
<dbReference type="GO" id="GO:0080025">
    <property type="term" value="F:phosphatidylinositol-3,5-bisphosphate binding"/>
    <property type="evidence" value="ECO:0000318"/>
    <property type="project" value="GO_Central"/>
</dbReference>
<dbReference type="FunFam" id="3.90.132.10:FF:000001">
    <property type="entry name" value="leishmanolysin-like peptidase isoform X2"/>
    <property type="match status" value="1"/>
</dbReference>
<feature type="active site" evidence="8">
    <location>
        <position position="243"/>
    </location>
</feature>
<dbReference type="GO" id="GO:0043325">
    <property type="term" value="F:phosphatidylinositol-3,4-bisphosphate binding"/>
    <property type="evidence" value="ECO:0000318"/>
    <property type="project" value="GO_Central"/>
</dbReference>
<gene>
    <name evidence="13" type="primary">WBGene00094897</name>
</gene>
<protein>
    <recommendedName>
        <fullName evidence="7">Leishmanolysin-like peptidase</fullName>
    </recommendedName>
</protein>
<dbReference type="PANTHER" id="PTHR10407">
    <property type="entry name" value="HUNTINGTIN INTERACTING PROTEIN 1"/>
    <property type="match status" value="1"/>
</dbReference>
<keyword evidence="4" id="KW-0378">Hydrolase</keyword>
<dbReference type="Gene3D" id="3.90.550.10">
    <property type="entry name" value="Spore Coat Polysaccharide Biosynthesis Protein SpsA, Chain A"/>
    <property type="match status" value="1"/>
</dbReference>
<evidence type="ECO:0000256" key="1">
    <source>
        <dbReference type="ARBA" id="ARBA00005860"/>
    </source>
</evidence>
<feature type="signal peptide" evidence="11">
    <location>
        <begin position="1"/>
        <end position="15"/>
    </location>
</feature>
<accession>A0A8R1U4U2</accession>
<dbReference type="SMART" id="SM00273">
    <property type="entry name" value="ENTH"/>
    <property type="match status" value="2"/>
</dbReference>
<evidence type="ECO:0000256" key="8">
    <source>
        <dbReference type="PIRSR" id="PIRSR601577-1"/>
    </source>
</evidence>
<feature type="chain" id="PRO_5043780752" description="Leishmanolysin-like peptidase" evidence="11">
    <location>
        <begin position="16"/>
        <end position="1776"/>
    </location>
</feature>
<dbReference type="FunFam" id="3.10.170.20:FF:000007">
    <property type="entry name" value="Leishmanolysin-like peptidase"/>
    <property type="match status" value="1"/>
</dbReference>
<feature type="region of interest" description="Disordered" evidence="10">
    <location>
        <begin position="1318"/>
        <end position="1343"/>
    </location>
</feature>
<keyword evidence="14" id="KW-1185">Reference proteome</keyword>
<dbReference type="GO" id="GO:0004222">
    <property type="term" value="F:metalloendopeptidase activity"/>
    <property type="evidence" value="ECO:0007669"/>
    <property type="project" value="InterPro"/>
</dbReference>
<name>A0A2A6CCY6_PRIPA</name>
<dbReference type="InterPro" id="IPR013809">
    <property type="entry name" value="ENTH"/>
</dbReference>
<dbReference type="InterPro" id="IPR008942">
    <property type="entry name" value="ENTH_VHS"/>
</dbReference>
<evidence type="ECO:0000256" key="2">
    <source>
        <dbReference type="ARBA" id="ARBA00022670"/>
    </source>
</evidence>
<dbReference type="GO" id="GO:0016020">
    <property type="term" value="C:membrane"/>
    <property type="evidence" value="ECO:0007669"/>
    <property type="project" value="InterPro"/>
</dbReference>
<dbReference type="InterPro" id="IPR030224">
    <property type="entry name" value="Sla2_fam"/>
</dbReference>
<dbReference type="GO" id="GO:0032051">
    <property type="term" value="F:clathrin light chain binding"/>
    <property type="evidence" value="ECO:0000318"/>
    <property type="project" value="GO_Central"/>
</dbReference>
<evidence type="ECO:0000256" key="7">
    <source>
        <dbReference type="ARBA" id="ARBA00039717"/>
    </source>
</evidence>
<dbReference type="GO" id="GO:0030864">
    <property type="term" value="C:cortical actin cytoskeleton"/>
    <property type="evidence" value="ECO:0000318"/>
    <property type="project" value="GO_Central"/>
</dbReference>
<accession>A0A2A6CCY6</accession>
<dbReference type="Pfam" id="PF03314">
    <property type="entry name" value="DUF273"/>
    <property type="match status" value="1"/>
</dbReference>
<dbReference type="Pfam" id="PF07651">
    <property type="entry name" value="ANTH"/>
    <property type="match status" value="2"/>
</dbReference>
<keyword evidence="2" id="KW-0645">Protease</keyword>
<dbReference type="PROSITE" id="PS50942">
    <property type="entry name" value="ENTH"/>
    <property type="match status" value="1"/>
</dbReference>
<reference evidence="14" key="1">
    <citation type="journal article" date="2008" name="Nat. Genet.">
        <title>The Pristionchus pacificus genome provides a unique perspective on nematode lifestyle and parasitism.</title>
        <authorList>
            <person name="Dieterich C."/>
            <person name="Clifton S.W."/>
            <person name="Schuster L.N."/>
            <person name="Chinwalla A."/>
            <person name="Delehaunty K."/>
            <person name="Dinkelacker I."/>
            <person name="Fulton L."/>
            <person name="Fulton R."/>
            <person name="Godfrey J."/>
            <person name="Minx P."/>
            <person name="Mitreva M."/>
            <person name="Roeseler W."/>
            <person name="Tian H."/>
            <person name="Witte H."/>
            <person name="Yang S.P."/>
            <person name="Wilson R.K."/>
            <person name="Sommer R.J."/>
        </authorList>
    </citation>
    <scope>NUCLEOTIDE SEQUENCE [LARGE SCALE GENOMIC DNA]</scope>
    <source>
        <strain evidence="14">PS312</strain>
    </source>
</reference>
<dbReference type="InterPro" id="IPR029044">
    <property type="entry name" value="Nucleotide-diphossugar_trans"/>
</dbReference>
<dbReference type="Gene3D" id="2.30.34.10">
    <property type="entry name" value="Leishmanolysin domain 4"/>
    <property type="match status" value="1"/>
</dbReference>
<dbReference type="GO" id="GO:0007015">
    <property type="term" value="P:actin filament organization"/>
    <property type="evidence" value="ECO:0000318"/>
    <property type="project" value="GO_Central"/>
</dbReference>
<dbReference type="Gene3D" id="2.10.55.10">
    <property type="entry name" value="Leishmanolysin domain 3"/>
    <property type="match status" value="1"/>
</dbReference>
<dbReference type="PANTHER" id="PTHR10407:SF15">
    <property type="entry name" value="HUNTINGTIN INTERACTING PROTEIN 1"/>
    <property type="match status" value="1"/>
</dbReference>
<feature type="binding site" evidence="9">
    <location>
        <position position="349"/>
    </location>
    <ligand>
        <name>Zn(2+)</name>
        <dbReference type="ChEBI" id="CHEBI:29105"/>
        <note>catalytic</note>
    </ligand>
</feature>